<dbReference type="PRINTS" id="PR01806">
    <property type="entry name" value="VIRFACTRMVIN"/>
</dbReference>
<evidence type="ECO:0000256" key="8">
    <source>
        <dbReference type="ARBA" id="ARBA00060041"/>
    </source>
</evidence>
<comment type="caution">
    <text evidence="13">The sequence shown here is derived from an EMBL/GenBank/DDBJ whole genome shotgun (WGS) entry which is preliminary data.</text>
</comment>
<evidence type="ECO:0000256" key="7">
    <source>
        <dbReference type="ARBA" id="ARBA00023136"/>
    </source>
</evidence>
<feature type="transmembrane region" description="Helical" evidence="10">
    <location>
        <begin position="154"/>
        <end position="175"/>
    </location>
</feature>
<evidence type="ECO:0000313" key="13">
    <source>
        <dbReference type="EMBL" id="MDR7091145.1"/>
    </source>
</evidence>
<evidence type="ECO:0000256" key="11">
    <source>
        <dbReference type="PIRNR" id="PIRNR002869"/>
    </source>
</evidence>
<keyword evidence="10 11" id="KW-0961">Cell wall biogenesis/degradation</keyword>
<sequence>MSDSELPSPSPENPAPEKGAKPKSKSLLRSSLLTGSMTMVSRVLGLIRDIVLVGVLGAGGAMDAFVIAQKIPNFFRRLFAEGAFSQAFIPVLSECREKGTHAAVKELVDKVAGCLGSILLLVTVIGVVGAVGFAYIFGYGYADEPEKFSLLTDLIRITFPYLMLISLTGLAGAILNSYDRFAIPAVTPIFLNIFMIAAALLVADFFPNPAYALAWSIVAAGIFSLLFQLPFLRQIHLLPSPRIDWSHPGVKRILVLMAPALFGVSVSQLNLLLDSMIATMLSDGAASWLFLSDRLVELPLGVFGVAIATVIMPGLSRLSATQSGEKFSHMLDWAIRFVVLIALPATLALIILAEPILFTLFYHGEMESSDILMSSYSLKAYALGLFAFMLIKVLVPGYFARQDMKSPVRIGIIAIIANIVMKPIVVIPLVMLWGLGHVGLAFTTAMAAYVNAYLLYRGLRKSEVYNPASNWPKLWLRYGAANLAMVAVLLAFLFFWNLWSDWGVLERVLRLTVVCVVGFAVYLAALFAVGVRLRDFKAHH</sequence>
<feature type="transmembrane region" description="Helical" evidence="10">
    <location>
        <begin position="118"/>
        <end position="142"/>
    </location>
</feature>
<evidence type="ECO:0000256" key="12">
    <source>
        <dbReference type="SAM" id="MobiDB-lite"/>
    </source>
</evidence>
<evidence type="ECO:0000256" key="6">
    <source>
        <dbReference type="ARBA" id="ARBA00022989"/>
    </source>
</evidence>
<evidence type="ECO:0000256" key="2">
    <source>
        <dbReference type="ARBA" id="ARBA00022475"/>
    </source>
</evidence>
<keyword evidence="14" id="KW-1185">Reference proteome</keyword>
<keyword evidence="6 10" id="KW-1133">Transmembrane helix</keyword>
<keyword evidence="10" id="KW-0997">Cell inner membrane</keyword>
<keyword evidence="3 10" id="KW-0812">Transmembrane</keyword>
<keyword evidence="7 10" id="KW-0472">Membrane</keyword>
<comment type="pathway">
    <text evidence="10">Cell wall biogenesis; peptidoglycan biosynthesis.</text>
</comment>
<evidence type="ECO:0000313" key="14">
    <source>
        <dbReference type="Proteomes" id="UP001253595"/>
    </source>
</evidence>
<evidence type="ECO:0000256" key="10">
    <source>
        <dbReference type="HAMAP-Rule" id="MF_02078"/>
    </source>
</evidence>
<comment type="function">
    <text evidence="8 10 11">Involved in peptidoglycan biosynthesis. Transports lipid-linked peptidoglycan precursors from the inner to the outer leaflet of the cytoplasmic membrane.</text>
</comment>
<feature type="transmembrane region" description="Helical" evidence="10">
    <location>
        <begin position="508"/>
        <end position="531"/>
    </location>
</feature>
<evidence type="ECO:0000256" key="4">
    <source>
        <dbReference type="ARBA" id="ARBA00022960"/>
    </source>
</evidence>
<organism evidence="13 14">
    <name type="scientific">Cellvibrio fibrivorans</name>
    <dbReference type="NCBI Taxonomy" id="126350"/>
    <lineage>
        <taxon>Bacteria</taxon>
        <taxon>Pseudomonadati</taxon>
        <taxon>Pseudomonadota</taxon>
        <taxon>Gammaproteobacteria</taxon>
        <taxon>Cellvibrionales</taxon>
        <taxon>Cellvibrionaceae</taxon>
        <taxon>Cellvibrio</taxon>
    </lineage>
</organism>
<protein>
    <recommendedName>
        <fullName evidence="10">Probable lipid II flippase MurJ</fullName>
    </recommendedName>
</protein>
<feature type="transmembrane region" description="Helical" evidence="10">
    <location>
        <begin position="298"/>
        <end position="316"/>
    </location>
</feature>
<gene>
    <name evidence="10" type="primary">murJ</name>
    <name evidence="13" type="ORF">J2X05_003180</name>
</gene>
<feature type="transmembrane region" description="Helical" evidence="10">
    <location>
        <begin position="412"/>
        <end position="433"/>
    </location>
</feature>
<feature type="transmembrane region" description="Helical" evidence="10">
    <location>
        <begin position="381"/>
        <end position="400"/>
    </location>
</feature>
<proteinExistence type="inferred from homology"/>
<accession>A0ABU1V165</accession>
<dbReference type="PANTHER" id="PTHR47019:SF1">
    <property type="entry name" value="LIPID II FLIPPASE MURJ"/>
    <property type="match status" value="1"/>
</dbReference>
<feature type="transmembrane region" description="Helical" evidence="10">
    <location>
        <begin position="439"/>
        <end position="456"/>
    </location>
</feature>
<evidence type="ECO:0000256" key="9">
    <source>
        <dbReference type="ARBA" id="ARBA00061532"/>
    </source>
</evidence>
<feature type="region of interest" description="Disordered" evidence="12">
    <location>
        <begin position="1"/>
        <end position="25"/>
    </location>
</feature>
<feature type="transmembrane region" description="Helical" evidence="10">
    <location>
        <begin position="253"/>
        <end position="273"/>
    </location>
</feature>
<feature type="transmembrane region" description="Helical" evidence="10">
    <location>
        <begin position="337"/>
        <end position="361"/>
    </location>
</feature>
<evidence type="ECO:0000256" key="5">
    <source>
        <dbReference type="ARBA" id="ARBA00022984"/>
    </source>
</evidence>
<dbReference type="HAMAP" id="MF_02078">
    <property type="entry name" value="MurJ_MviN"/>
    <property type="match status" value="1"/>
</dbReference>
<dbReference type="PIRSF" id="PIRSF002869">
    <property type="entry name" value="MviN"/>
    <property type="match status" value="1"/>
</dbReference>
<reference evidence="13 14" key="1">
    <citation type="submission" date="2023-07" db="EMBL/GenBank/DDBJ databases">
        <title>Sorghum-associated microbial communities from plants grown in Nebraska, USA.</title>
        <authorList>
            <person name="Schachtman D."/>
        </authorList>
    </citation>
    <scope>NUCLEOTIDE SEQUENCE [LARGE SCALE GENOMIC DNA]</scope>
    <source>
        <strain evidence="13 14">BE190</strain>
    </source>
</reference>
<dbReference type="EMBL" id="JAVDVX010000006">
    <property type="protein sequence ID" value="MDR7091145.1"/>
    <property type="molecule type" value="Genomic_DNA"/>
</dbReference>
<keyword evidence="5 10" id="KW-0573">Peptidoglycan synthesis</keyword>
<name>A0ABU1V165_9GAMM</name>
<dbReference type="Pfam" id="PF03023">
    <property type="entry name" value="MurJ"/>
    <property type="match status" value="1"/>
</dbReference>
<dbReference type="Proteomes" id="UP001253595">
    <property type="component" value="Unassembled WGS sequence"/>
</dbReference>
<comment type="similarity">
    <text evidence="9 10 11">Belongs to the MurJ/MviN family.</text>
</comment>
<keyword evidence="4 10" id="KW-0133">Cell shape</keyword>
<dbReference type="InterPro" id="IPR004268">
    <property type="entry name" value="MurJ"/>
</dbReference>
<comment type="subcellular location">
    <subcellularLocation>
        <location evidence="10">Cell inner membrane</location>
        <topology evidence="10">Multi-pass membrane protein</topology>
    </subcellularLocation>
    <subcellularLocation>
        <location evidence="1">Cell membrane</location>
        <topology evidence="1">Multi-pass membrane protein</topology>
    </subcellularLocation>
</comment>
<keyword evidence="2 10" id="KW-1003">Cell membrane</keyword>
<keyword evidence="10 11" id="KW-0813">Transport</keyword>
<dbReference type="PANTHER" id="PTHR47019">
    <property type="entry name" value="LIPID II FLIPPASE MURJ"/>
    <property type="match status" value="1"/>
</dbReference>
<evidence type="ECO:0000256" key="1">
    <source>
        <dbReference type="ARBA" id="ARBA00004651"/>
    </source>
</evidence>
<feature type="transmembrane region" description="Helical" evidence="10">
    <location>
        <begin position="212"/>
        <end position="232"/>
    </location>
</feature>
<dbReference type="NCBIfam" id="TIGR01695">
    <property type="entry name" value="murJ_mviN"/>
    <property type="match status" value="1"/>
</dbReference>
<dbReference type="InterPro" id="IPR051050">
    <property type="entry name" value="Lipid_II_flippase_MurJ/MviN"/>
</dbReference>
<evidence type="ECO:0000256" key="3">
    <source>
        <dbReference type="ARBA" id="ARBA00022692"/>
    </source>
</evidence>
<feature type="transmembrane region" description="Helical" evidence="10">
    <location>
        <begin position="476"/>
        <end position="496"/>
    </location>
</feature>
<feature type="transmembrane region" description="Helical" evidence="10">
    <location>
        <begin position="50"/>
        <end position="68"/>
    </location>
</feature>
<feature type="transmembrane region" description="Helical" evidence="10">
    <location>
        <begin position="182"/>
        <end position="206"/>
    </location>
</feature>
<dbReference type="CDD" id="cd13123">
    <property type="entry name" value="MATE_MurJ_like"/>
    <property type="match status" value="1"/>
</dbReference>